<dbReference type="Proteomes" id="UP001230504">
    <property type="component" value="Unassembled WGS sequence"/>
</dbReference>
<dbReference type="GeneID" id="85447719"/>
<keyword evidence="2" id="KW-1185">Reference proteome</keyword>
<organism evidence="1 2">
    <name type="scientific">Colletotrichum navitas</name>
    <dbReference type="NCBI Taxonomy" id="681940"/>
    <lineage>
        <taxon>Eukaryota</taxon>
        <taxon>Fungi</taxon>
        <taxon>Dikarya</taxon>
        <taxon>Ascomycota</taxon>
        <taxon>Pezizomycotina</taxon>
        <taxon>Sordariomycetes</taxon>
        <taxon>Hypocreomycetidae</taxon>
        <taxon>Glomerellales</taxon>
        <taxon>Glomerellaceae</taxon>
        <taxon>Colletotrichum</taxon>
        <taxon>Colletotrichum graminicola species complex</taxon>
    </lineage>
</organism>
<gene>
    <name evidence="1" type="ORF">LY79DRAFT_668118</name>
</gene>
<comment type="caution">
    <text evidence="1">The sequence shown here is derived from an EMBL/GenBank/DDBJ whole genome shotgun (WGS) entry which is preliminary data.</text>
</comment>
<reference evidence="1" key="1">
    <citation type="submission" date="2021-06" db="EMBL/GenBank/DDBJ databases">
        <title>Comparative genomics, transcriptomics and evolutionary studies reveal genomic signatures of adaptation to plant cell wall in hemibiotrophic fungi.</title>
        <authorList>
            <consortium name="DOE Joint Genome Institute"/>
            <person name="Baroncelli R."/>
            <person name="Diaz J.F."/>
            <person name="Benocci T."/>
            <person name="Peng M."/>
            <person name="Battaglia E."/>
            <person name="Haridas S."/>
            <person name="Andreopoulos W."/>
            <person name="Labutti K."/>
            <person name="Pangilinan J."/>
            <person name="Floch G.L."/>
            <person name="Makela M.R."/>
            <person name="Henrissat B."/>
            <person name="Grigoriev I.V."/>
            <person name="Crouch J.A."/>
            <person name="De Vries R.P."/>
            <person name="Sukno S.A."/>
            <person name="Thon M.R."/>
        </authorList>
    </citation>
    <scope>NUCLEOTIDE SEQUENCE</scope>
    <source>
        <strain evidence="1">CBS 125086</strain>
    </source>
</reference>
<accession>A0AAD8Q4I2</accession>
<dbReference type="AlphaFoldDB" id="A0AAD8Q4I2"/>
<name>A0AAD8Q4I2_9PEZI</name>
<protein>
    <submittedName>
        <fullName evidence="1">Uncharacterized protein</fullName>
    </submittedName>
</protein>
<dbReference type="EMBL" id="JAHLJV010000016">
    <property type="protein sequence ID" value="KAK1595333.1"/>
    <property type="molecule type" value="Genomic_DNA"/>
</dbReference>
<evidence type="ECO:0000313" key="2">
    <source>
        <dbReference type="Proteomes" id="UP001230504"/>
    </source>
</evidence>
<evidence type="ECO:0000313" key="1">
    <source>
        <dbReference type="EMBL" id="KAK1595333.1"/>
    </source>
</evidence>
<dbReference type="RefSeq" id="XP_060416380.1">
    <property type="nucleotide sequence ID" value="XM_060563479.1"/>
</dbReference>
<sequence>MPLRSGDGRVLTWDKMCTEFIQKIILAVPASPPVSTNDCWFFPGAASNNTGYPVKKLAARGEGNK</sequence>
<proteinExistence type="predicted"/>